<feature type="domain" description="B12-binding" evidence="8">
    <location>
        <begin position="10"/>
        <end position="150"/>
    </location>
</feature>
<name>A0A419DC05_9BACT</name>
<keyword evidence="2" id="KW-0489">Methyltransferase</keyword>
<dbReference type="InterPro" id="IPR051198">
    <property type="entry name" value="BchE-like"/>
</dbReference>
<evidence type="ECO:0000259" key="8">
    <source>
        <dbReference type="PROSITE" id="PS51332"/>
    </source>
</evidence>
<protein>
    <submittedName>
        <fullName evidence="10">Radical SAM protein</fullName>
    </submittedName>
</protein>
<evidence type="ECO:0000313" key="10">
    <source>
        <dbReference type="EMBL" id="RJO60635.1"/>
    </source>
</evidence>
<dbReference type="InterPro" id="IPR007197">
    <property type="entry name" value="rSAM"/>
</dbReference>
<gene>
    <name evidence="10" type="ORF">C4544_04815</name>
</gene>
<dbReference type="InterPro" id="IPR023404">
    <property type="entry name" value="rSAM_horseshoe"/>
</dbReference>
<dbReference type="GO" id="GO:0051539">
    <property type="term" value="F:4 iron, 4 sulfur cluster binding"/>
    <property type="evidence" value="ECO:0007669"/>
    <property type="project" value="UniProtKB-KW"/>
</dbReference>
<reference evidence="10 11" key="1">
    <citation type="journal article" date="2017" name="ISME J.">
        <title>Energy and carbon metabolisms in a deep terrestrial subsurface fluid microbial community.</title>
        <authorList>
            <person name="Momper L."/>
            <person name="Jungbluth S.P."/>
            <person name="Lee M.D."/>
            <person name="Amend J.P."/>
        </authorList>
    </citation>
    <scope>NUCLEOTIDE SEQUENCE [LARGE SCALE GENOMIC DNA]</scope>
    <source>
        <strain evidence="10">SURF_29</strain>
    </source>
</reference>
<evidence type="ECO:0000256" key="1">
    <source>
        <dbReference type="ARBA" id="ARBA00001966"/>
    </source>
</evidence>
<dbReference type="SFLD" id="SFLDS00029">
    <property type="entry name" value="Radical_SAM"/>
    <property type="match status" value="1"/>
</dbReference>
<dbReference type="EMBL" id="QZJW01000043">
    <property type="protein sequence ID" value="RJO60635.1"/>
    <property type="molecule type" value="Genomic_DNA"/>
</dbReference>
<dbReference type="SFLD" id="SFLDG01123">
    <property type="entry name" value="methyltransferase_(Class_B)"/>
    <property type="match status" value="1"/>
</dbReference>
<dbReference type="Gene3D" id="3.40.50.280">
    <property type="entry name" value="Cobalamin-binding domain"/>
    <property type="match status" value="1"/>
</dbReference>
<evidence type="ECO:0000256" key="5">
    <source>
        <dbReference type="ARBA" id="ARBA00022723"/>
    </source>
</evidence>
<evidence type="ECO:0000256" key="3">
    <source>
        <dbReference type="ARBA" id="ARBA00022679"/>
    </source>
</evidence>
<keyword evidence="6" id="KW-0408">Iron</keyword>
<dbReference type="PROSITE" id="PS51918">
    <property type="entry name" value="RADICAL_SAM"/>
    <property type="match status" value="1"/>
</dbReference>
<dbReference type="InterPro" id="IPR006638">
    <property type="entry name" value="Elp3/MiaA/NifB-like_rSAM"/>
</dbReference>
<evidence type="ECO:0000256" key="6">
    <source>
        <dbReference type="ARBA" id="ARBA00023004"/>
    </source>
</evidence>
<dbReference type="SFLD" id="SFLDG01082">
    <property type="entry name" value="B12-binding_domain_containing"/>
    <property type="match status" value="1"/>
</dbReference>
<dbReference type="InterPro" id="IPR058240">
    <property type="entry name" value="rSAM_sf"/>
</dbReference>
<dbReference type="SMART" id="SM00729">
    <property type="entry name" value="Elp3"/>
    <property type="match status" value="1"/>
</dbReference>
<dbReference type="CDD" id="cd01335">
    <property type="entry name" value="Radical_SAM"/>
    <property type="match status" value="1"/>
</dbReference>
<dbReference type="CDD" id="cd02068">
    <property type="entry name" value="radical_SAM_B12_BD"/>
    <property type="match status" value="1"/>
</dbReference>
<comment type="cofactor">
    <cofactor evidence="1">
        <name>[4Fe-4S] cluster</name>
        <dbReference type="ChEBI" id="CHEBI:49883"/>
    </cofactor>
</comment>
<dbReference type="SUPFAM" id="SSF102114">
    <property type="entry name" value="Radical SAM enzymes"/>
    <property type="match status" value="1"/>
</dbReference>
<dbReference type="PANTHER" id="PTHR43409:SF7">
    <property type="entry name" value="BLL1977 PROTEIN"/>
    <property type="match status" value="1"/>
</dbReference>
<dbReference type="PANTHER" id="PTHR43409">
    <property type="entry name" value="ANAEROBIC MAGNESIUM-PROTOPORPHYRIN IX MONOMETHYL ESTER CYCLASE-RELATED"/>
    <property type="match status" value="1"/>
</dbReference>
<evidence type="ECO:0000313" key="11">
    <source>
        <dbReference type="Proteomes" id="UP000285655"/>
    </source>
</evidence>
<proteinExistence type="predicted"/>
<dbReference type="Proteomes" id="UP000285655">
    <property type="component" value="Unassembled WGS sequence"/>
</dbReference>
<keyword evidence="3" id="KW-0808">Transferase</keyword>
<dbReference type="InterPro" id="IPR006158">
    <property type="entry name" value="Cobalamin-bd"/>
</dbReference>
<dbReference type="SUPFAM" id="SSF52242">
    <property type="entry name" value="Cobalamin (vitamin B12)-binding domain"/>
    <property type="match status" value="1"/>
</dbReference>
<dbReference type="Pfam" id="PF02310">
    <property type="entry name" value="B12-binding"/>
    <property type="match status" value="1"/>
</dbReference>
<keyword evidence="4" id="KW-0949">S-adenosyl-L-methionine</keyword>
<dbReference type="Gene3D" id="3.80.30.20">
    <property type="entry name" value="tm_1862 like domain"/>
    <property type="match status" value="1"/>
</dbReference>
<keyword evidence="5" id="KW-0479">Metal-binding</keyword>
<feature type="domain" description="Radical SAM core" evidence="9">
    <location>
        <begin position="196"/>
        <end position="415"/>
    </location>
</feature>
<dbReference type="AlphaFoldDB" id="A0A419DC05"/>
<evidence type="ECO:0000256" key="7">
    <source>
        <dbReference type="ARBA" id="ARBA00023014"/>
    </source>
</evidence>
<dbReference type="GO" id="GO:0046872">
    <property type="term" value="F:metal ion binding"/>
    <property type="evidence" value="ECO:0007669"/>
    <property type="project" value="UniProtKB-KW"/>
</dbReference>
<organism evidence="10 11">
    <name type="scientific">candidate division WS5 bacterium</name>
    <dbReference type="NCBI Taxonomy" id="2093353"/>
    <lineage>
        <taxon>Bacteria</taxon>
        <taxon>candidate division WS5</taxon>
    </lineage>
</organism>
<dbReference type="InterPro" id="IPR034466">
    <property type="entry name" value="Methyltransferase_Class_B"/>
</dbReference>
<comment type="caution">
    <text evidence="10">The sequence shown here is derived from an EMBL/GenBank/DDBJ whole genome shotgun (WGS) entry which is preliminary data.</text>
</comment>
<dbReference type="PROSITE" id="PS51332">
    <property type="entry name" value="B12_BINDING"/>
    <property type="match status" value="1"/>
</dbReference>
<evidence type="ECO:0000259" key="9">
    <source>
        <dbReference type="PROSITE" id="PS51918"/>
    </source>
</evidence>
<dbReference type="InterPro" id="IPR036724">
    <property type="entry name" value="Cobalamin-bd_sf"/>
</dbReference>
<sequence>MKVLLINPPQENMLQTELPTEVEEERGIYPSLGIMYVAAYAERYTDHTVEILDANAEGIDHKSLKQAIENRKPDIVGIQSITYTFIDAIETARTVKSISQDIPVVMGGIHATIYPDATIRFPEVDYVIAGEGEISFTQLLNSLNDKARLSEVPGLLYKDKGTVCRGMPSKIVENLDSLPFPARHLTPYKTYYSPLASRAPLTTMISSKGCPNQCTFCDRPLLSNRFRARSPKNIVDEMEAATKLGIYEFSLYDDTFTTSRKRAIEVCEEILRRGMKIGWDIRARVNTVDQELLNLLKKAGCERIYFGVESGDPDILKKIKKNIKLEDVRKAFRMTTDAGIKALGYFMIGLPTETREQINRTIDFALSLPASYCVFEIFIPFPATEIYHEGLSRGIFKTDYWAEFAANPTREFKVRYCEDILKKEELQELCAKAYKQFYFRPSYLVRRLLAIKSWHEFSVQLKGGLKLLKV</sequence>
<accession>A0A419DC05</accession>
<dbReference type="GO" id="GO:0003824">
    <property type="term" value="F:catalytic activity"/>
    <property type="evidence" value="ECO:0007669"/>
    <property type="project" value="InterPro"/>
</dbReference>
<keyword evidence="7" id="KW-0411">Iron-sulfur</keyword>
<evidence type="ECO:0000256" key="4">
    <source>
        <dbReference type="ARBA" id="ARBA00022691"/>
    </source>
</evidence>
<dbReference type="GO" id="GO:0031419">
    <property type="term" value="F:cobalamin binding"/>
    <property type="evidence" value="ECO:0007669"/>
    <property type="project" value="InterPro"/>
</dbReference>
<evidence type="ECO:0000256" key="2">
    <source>
        <dbReference type="ARBA" id="ARBA00022603"/>
    </source>
</evidence>
<dbReference type="Pfam" id="PF04055">
    <property type="entry name" value="Radical_SAM"/>
    <property type="match status" value="1"/>
</dbReference>